<protein>
    <submittedName>
        <fullName evidence="1">Uncharacterized protein</fullName>
    </submittedName>
</protein>
<sequence>MSHQLLLANAQGSRSHSVPPFPTKKELGLYPLASKTAQYKWQDAFAAVSTLRRRELQSVESHETCSVDCTYDIPKKFGEKCLAVQSTESGELSSLWVVPSEAYEHKEEWLRNISAKRGPFRWGPKVAFSDTFPDKGKELVRDTNAAAGACDPWHFGKRPTGHANNYNYAYPRFVDMNRKVLWHRHQPDIDHVDAILKMGQFKGRIGKRVVKLGEKITPAEITALKREWFDVETGKKRGGAYWKRFAKGKSPNIRSFLNSPAVQQHRGQEMLAFFLNGGGHRRRREVSSDASHPIEIEAPPHLELQAQAPGGVTGGAPGVHNIHTVAAPIMAAAVDHEAQAPGGVTGGDPGVHNIHTVAAPIMATTVDREAQAPGGVTGGAPGVQSSHTVAQPIMAAALDREAQAPGGVTGGAPGVQSSHTVAQPIMATTVDREAQAPGGVTGGDPGVPSSHTVALPIMAAALDRELVQATGSTNTHVSTLHATSHVLLKEFGRPSWSTGEGEPDVTEAINAANDAALSSRKRKIEAFLEAKDLRDRCGKCGRTQSEYTPFEDNVLSKGAVSSIQRNIDLAPHMQLPESLNQYIKVGSGVPQGYRTNGRGSTFTETINGKMREMLAGSYYTKTLATSLLVQGGAKYNHVIRETLNKGWGNPSNEWWRAQEINQMANDLHMCEPYPMKVPCEDNGETFVAPIIDFERPGVKKRKAKVQAAATLYIQKKKLKTAQAPGGVTGGDPGVQSSHTVALPIMAATTDHEAPGGVTGGDPGVQSSHILTQPNIAAAVDHEAPGGVTGGDPGVQSSHTVAQPNMAAALDHEAPGGVTGGDPGVQSSHTVAQPNIAAAVDHEAQAPGGVTGGAHGVQSSHTVAQPIMAAAVDHEVIGGVSVDDTFLPKDLWDGYKYFHMGHIYQDEGMIEAFNASKLGLQVKNQMKEGARCKDIRKVFREQYVIFQAQVVKEFGTKWKWMKTMIGAFENEQEFAKTPFGNHTMQDAENEEDDDEGADWELVVRKAE</sequence>
<accession>A0AAE0G558</accession>
<evidence type="ECO:0000313" key="2">
    <source>
        <dbReference type="Proteomes" id="UP001190700"/>
    </source>
</evidence>
<organism evidence="1 2">
    <name type="scientific">Cymbomonas tetramitiformis</name>
    <dbReference type="NCBI Taxonomy" id="36881"/>
    <lineage>
        <taxon>Eukaryota</taxon>
        <taxon>Viridiplantae</taxon>
        <taxon>Chlorophyta</taxon>
        <taxon>Pyramimonadophyceae</taxon>
        <taxon>Pyramimonadales</taxon>
        <taxon>Pyramimonadaceae</taxon>
        <taxon>Cymbomonas</taxon>
    </lineage>
</organism>
<comment type="caution">
    <text evidence="1">The sequence shown here is derived from an EMBL/GenBank/DDBJ whole genome shotgun (WGS) entry which is preliminary data.</text>
</comment>
<evidence type="ECO:0000313" key="1">
    <source>
        <dbReference type="EMBL" id="KAK3271807.1"/>
    </source>
</evidence>
<gene>
    <name evidence="1" type="ORF">CYMTET_19867</name>
</gene>
<dbReference type="Proteomes" id="UP001190700">
    <property type="component" value="Unassembled WGS sequence"/>
</dbReference>
<reference evidence="1 2" key="1">
    <citation type="journal article" date="2015" name="Genome Biol. Evol.">
        <title>Comparative Genomics of a Bacterivorous Green Alga Reveals Evolutionary Causalities and Consequences of Phago-Mixotrophic Mode of Nutrition.</title>
        <authorList>
            <person name="Burns J.A."/>
            <person name="Paasch A."/>
            <person name="Narechania A."/>
            <person name="Kim E."/>
        </authorList>
    </citation>
    <scope>NUCLEOTIDE SEQUENCE [LARGE SCALE GENOMIC DNA]</scope>
    <source>
        <strain evidence="1 2">PLY_AMNH</strain>
    </source>
</reference>
<dbReference type="AlphaFoldDB" id="A0AAE0G558"/>
<dbReference type="EMBL" id="LGRX02009356">
    <property type="protein sequence ID" value="KAK3271807.1"/>
    <property type="molecule type" value="Genomic_DNA"/>
</dbReference>
<name>A0AAE0G558_9CHLO</name>
<keyword evidence="2" id="KW-1185">Reference proteome</keyword>
<proteinExistence type="predicted"/>